<comment type="cofactor">
    <cofactor evidence="6 7">
        <name>FAD</name>
        <dbReference type="ChEBI" id="CHEBI:57692"/>
    </cofactor>
    <text evidence="6 7">Binds 1 FAD per subunit.</text>
</comment>
<keyword evidence="4 6" id="KW-0274">FAD</keyword>
<dbReference type="Gene3D" id="1.10.579.10">
    <property type="entry name" value="DNA Cyclobutane Dipyrimidine Photolyase, subunit A, domain 3"/>
    <property type="match status" value="1"/>
</dbReference>
<dbReference type="Gene3D" id="3.40.50.620">
    <property type="entry name" value="HUPs"/>
    <property type="match status" value="1"/>
</dbReference>
<feature type="binding site" evidence="6">
    <location>
        <position position="216"/>
    </location>
    <ligand>
        <name>FAD</name>
        <dbReference type="ChEBI" id="CHEBI:57692"/>
    </ligand>
</feature>
<dbReference type="InterPro" id="IPR002081">
    <property type="entry name" value="Cryptochrome/DNA_photolyase_1"/>
</dbReference>
<sequence length="444" mass="50332">MRELYWLQNDLRLQDNPGLLAHTAASELLLVYIWQEPRPWCNLRGIGKQRQRVILEHLQDLREQLAALGQDLLFLAGQPETLLPELVRQYRIDRVGTSRCPGVYEAQQLERVRERLPIPLQVHGGNTLFSRQQLPFALEDLPRQFTPFRRAVEALPVDAPASAPTQLPPPPGGLAFPALPGSPVAPHTALPLRGGSAAGQRRLAQFTFGEQAISHYKLTRNDLDPLAGSSTLSPWLAGGALSAREVAHTVYRFEQTHAANESTHWLIFELLWREFFHWRALHDRHLLFRFDGLGTGRNNRFCTFDPRAFARWCQGDTDFPLVNALQRQLLATGWMSNRGRQISASCLIHELGLDWRYGAAFFEKHLIDYDVGSNYGNWQYIAGVGCDPRGGRRFHQEKQAAEHDPEGLFTTKWGGHRPKQPLYVTDAADWPLPPDPAEDRHEPG</sequence>
<dbReference type="SUPFAM" id="SSF52425">
    <property type="entry name" value="Cryptochrome/photolyase, N-terminal domain"/>
    <property type="match status" value="1"/>
</dbReference>
<keyword evidence="3 6" id="KW-0285">Flavoprotein</keyword>
<feature type="region of interest" description="Disordered" evidence="8">
    <location>
        <begin position="394"/>
        <end position="444"/>
    </location>
</feature>
<dbReference type="STRING" id="1121937.GCA_000423125_01646"/>
<evidence type="ECO:0000256" key="3">
    <source>
        <dbReference type="ARBA" id="ARBA00022630"/>
    </source>
</evidence>
<feature type="binding site" evidence="6">
    <location>
        <begin position="229"/>
        <end position="233"/>
    </location>
    <ligand>
        <name>FAD</name>
        <dbReference type="ChEBI" id="CHEBI:57692"/>
    </ligand>
</feature>
<dbReference type="InterPro" id="IPR005101">
    <property type="entry name" value="Cryptochr/Photolyase_FAD-bd"/>
</dbReference>
<dbReference type="InterPro" id="IPR036155">
    <property type="entry name" value="Crypto/Photolyase_N_sf"/>
</dbReference>
<evidence type="ECO:0000256" key="1">
    <source>
        <dbReference type="ARBA" id="ARBA00005862"/>
    </source>
</evidence>
<dbReference type="AlphaFoldDB" id="A0A3C1KRX3"/>
<comment type="cofactor">
    <cofactor evidence="7">
        <name>(6R)-5,10-methylene-5,6,7,8-tetrahydrofolate</name>
        <dbReference type="ChEBI" id="CHEBI:15636"/>
    </cofactor>
    <text evidence="7">Binds 1 5,10-methenyltetrahydrofolate (MTHF) per subunit.</text>
</comment>
<evidence type="ECO:0000259" key="9">
    <source>
        <dbReference type="PROSITE" id="PS51645"/>
    </source>
</evidence>
<dbReference type="GO" id="GO:0071949">
    <property type="term" value="F:FAD binding"/>
    <property type="evidence" value="ECO:0007669"/>
    <property type="project" value="TreeGrafter"/>
</dbReference>
<dbReference type="PROSITE" id="PS51645">
    <property type="entry name" value="PHR_CRY_ALPHA_BETA"/>
    <property type="match status" value="1"/>
</dbReference>
<proteinExistence type="inferred from homology"/>
<evidence type="ECO:0000256" key="4">
    <source>
        <dbReference type="ARBA" id="ARBA00022827"/>
    </source>
</evidence>
<protein>
    <recommendedName>
        <fullName evidence="2 7">Cryptochrome DASH</fullName>
    </recommendedName>
</protein>
<evidence type="ECO:0000313" key="11">
    <source>
        <dbReference type="Proteomes" id="UP000259273"/>
    </source>
</evidence>
<dbReference type="SUPFAM" id="SSF48173">
    <property type="entry name" value="Cryptochrome/photolyase FAD-binding domain"/>
    <property type="match status" value="1"/>
</dbReference>
<feature type="compositionally biased region" description="Basic and acidic residues" evidence="8">
    <location>
        <begin position="394"/>
        <end position="406"/>
    </location>
</feature>
<dbReference type="GO" id="GO:0000719">
    <property type="term" value="P:photoreactive repair"/>
    <property type="evidence" value="ECO:0007669"/>
    <property type="project" value="TreeGrafter"/>
</dbReference>
<comment type="caution">
    <text evidence="10">The sequence shown here is derived from an EMBL/GenBank/DDBJ whole genome shotgun (WGS) entry which is preliminary data.</text>
</comment>
<evidence type="ECO:0000256" key="6">
    <source>
        <dbReference type="PIRSR" id="PIRSR602081-1"/>
    </source>
</evidence>
<name>A0A3C1KRX3_9GAMM</name>
<dbReference type="Pfam" id="PF00875">
    <property type="entry name" value="DNA_photolyase"/>
    <property type="match status" value="1"/>
</dbReference>
<dbReference type="Pfam" id="PF03441">
    <property type="entry name" value="FAD_binding_7"/>
    <property type="match status" value="1"/>
</dbReference>
<evidence type="ECO:0000256" key="5">
    <source>
        <dbReference type="ARBA" id="ARBA00022991"/>
    </source>
</evidence>
<dbReference type="PANTHER" id="PTHR11455">
    <property type="entry name" value="CRYPTOCHROME"/>
    <property type="match status" value="1"/>
</dbReference>
<dbReference type="GO" id="GO:0003677">
    <property type="term" value="F:DNA binding"/>
    <property type="evidence" value="ECO:0007669"/>
    <property type="project" value="TreeGrafter"/>
</dbReference>
<dbReference type="Proteomes" id="UP000259273">
    <property type="component" value="Unassembled WGS sequence"/>
</dbReference>
<keyword evidence="5 7" id="KW-0157">Chromophore</keyword>
<dbReference type="PANTHER" id="PTHR11455:SF22">
    <property type="entry name" value="CRYPTOCHROME DASH"/>
    <property type="match status" value="1"/>
</dbReference>
<dbReference type="InterPro" id="IPR014729">
    <property type="entry name" value="Rossmann-like_a/b/a_fold"/>
</dbReference>
<feature type="binding site" evidence="6">
    <location>
        <begin position="368"/>
        <end position="370"/>
    </location>
    <ligand>
        <name>FAD</name>
        <dbReference type="ChEBI" id="CHEBI:57692"/>
    </ligand>
</feature>
<dbReference type="InterPro" id="IPR014133">
    <property type="entry name" value="Cry_DASH"/>
</dbReference>
<dbReference type="PRINTS" id="PR00147">
    <property type="entry name" value="DNAPHOTLYASE"/>
</dbReference>
<dbReference type="InterPro" id="IPR036134">
    <property type="entry name" value="Crypto/Photolyase_FAD-like_sf"/>
</dbReference>
<gene>
    <name evidence="10" type="ORF">DCP75_17115</name>
</gene>
<dbReference type="InterPro" id="IPR006050">
    <property type="entry name" value="DNA_photolyase_N"/>
</dbReference>
<dbReference type="EMBL" id="DMND01000227">
    <property type="protein sequence ID" value="HAN29407.1"/>
    <property type="molecule type" value="Genomic_DNA"/>
</dbReference>
<dbReference type="NCBIfam" id="TIGR02765">
    <property type="entry name" value="crypto_DASH"/>
    <property type="match status" value="1"/>
</dbReference>
<dbReference type="Gene3D" id="1.25.40.80">
    <property type="match status" value="1"/>
</dbReference>
<organism evidence="10 11">
    <name type="scientific">Haliea salexigens</name>
    <dbReference type="NCBI Taxonomy" id="287487"/>
    <lineage>
        <taxon>Bacteria</taxon>
        <taxon>Pseudomonadati</taxon>
        <taxon>Pseudomonadota</taxon>
        <taxon>Gammaproteobacteria</taxon>
        <taxon>Cellvibrionales</taxon>
        <taxon>Halieaceae</taxon>
        <taxon>Haliea</taxon>
    </lineage>
</organism>
<feature type="domain" description="Photolyase/cryptochrome alpha/beta" evidence="9">
    <location>
        <begin position="1"/>
        <end position="128"/>
    </location>
</feature>
<reference evidence="10 11" key="1">
    <citation type="journal article" date="2018" name="Nat. Biotechnol.">
        <title>A standardized bacterial taxonomy based on genome phylogeny substantially revises the tree of life.</title>
        <authorList>
            <person name="Parks D.H."/>
            <person name="Chuvochina M."/>
            <person name="Waite D.W."/>
            <person name="Rinke C."/>
            <person name="Skarshewski A."/>
            <person name="Chaumeil P.A."/>
            <person name="Hugenholtz P."/>
        </authorList>
    </citation>
    <scope>NUCLEOTIDE SEQUENCE [LARGE SCALE GENOMIC DNA]</scope>
    <source>
        <strain evidence="10">UBA9158</strain>
    </source>
</reference>
<dbReference type="GO" id="GO:0003913">
    <property type="term" value="F:DNA photolyase activity"/>
    <property type="evidence" value="ECO:0007669"/>
    <property type="project" value="InterPro"/>
</dbReference>
<comment type="function">
    <text evidence="7">May have a photoreceptor function.</text>
</comment>
<evidence type="ECO:0000256" key="8">
    <source>
        <dbReference type="SAM" id="MobiDB-lite"/>
    </source>
</evidence>
<evidence type="ECO:0000256" key="2">
    <source>
        <dbReference type="ARBA" id="ARBA00017881"/>
    </source>
</evidence>
<accession>A0A3C1KRX3</accession>
<evidence type="ECO:0000313" key="10">
    <source>
        <dbReference type="EMBL" id="HAN29407.1"/>
    </source>
</evidence>
<evidence type="ECO:0000256" key="7">
    <source>
        <dbReference type="RuleBase" id="RU367151"/>
    </source>
</evidence>
<feature type="region of interest" description="Disordered" evidence="8">
    <location>
        <begin position="160"/>
        <end position="180"/>
    </location>
</feature>
<comment type="similarity">
    <text evidence="1 7">Belongs to the DNA photolyase class-1 family.</text>
</comment>